<dbReference type="EMBL" id="JWZX01002316">
    <property type="protein sequence ID" value="KOO29987.1"/>
    <property type="molecule type" value="Genomic_DNA"/>
</dbReference>
<name>A0A0M0JUI8_9EUKA</name>
<organism evidence="2 3">
    <name type="scientific">Chrysochromulina tobinii</name>
    <dbReference type="NCBI Taxonomy" id="1460289"/>
    <lineage>
        <taxon>Eukaryota</taxon>
        <taxon>Haptista</taxon>
        <taxon>Haptophyta</taxon>
        <taxon>Prymnesiophyceae</taxon>
        <taxon>Prymnesiales</taxon>
        <taxon>Chrysochromulinaceae</taxon>
        <taxon>Chrysochromulina</taxon>
    </lineage>
</organism>
<evidence type="ECO:0000256" key="1">
    <source>
        <dbReference type="SAM" id="MobiDB-lite"/>
    </source>
</evidence>
<comment type="caution">
    <text evidence="2">The sequence shown here is derived from an EMBL/GenBank/DDBJ whole genome shotgun (WGS) entry which is preliminary data.</text>
</comment>
<keyword evidence="3" id="KW-1185">Reference proteome</keyword>
<evidence type="ECO:0000313" key="2">
    <source>
        <dbReference type="EMBL" id="KOO29987.1"/>
    </source>
</evidence>
<proteinExistence type="predicted"/>
<feature type="compositionally biased region" description="Polar residues" evidence="1">
    <location>
        <begin position="1"/>
        <end position="15"/>
    </location>
</feature>
<dbReference type="Proteomes" id="UP000037460">
    <property type="component" value="Unassembled WGS sequence"/>
</dbReference>
<reference evidence="3" key="1">
    <citation type="journal article" date="2015" name="PLoS Genet.">
        <title>Genome Sequence and Transcriptome Analyses of Chrysochromulina tobin: Metabolic Tools for Enhanced Algal Fitness in the Prominent Order Prymnesiales (Haptophyceae).</title>
        <authorList>
            <person name="Hovde B.T."/>
            <person name="Deodato C.R."/>
            <person name="Hunsperger H.M."/>
            <person name="Ryken S.A."/>
            <person name="Yost W."/>
            <person name="Jha R.K."/>
            <person name="Patterson J."/>
            <person name="Monnat R.J. Jr."/>
            <person name="Barlow S.B."/>
            <person name="Starkenburg S.R."/>
            <person name="Cattolico R.A."/>
        </authorList>
    </citation>
    <scope>NUCLEOTIDE SEQUENCE</scope>
    <source>
        <strain evidence="3">CCMP291</strain>
    </source>
</reference>
<accession>A0A0M0JUI8</accession>
<feature type="region of interest" description="Disordered" evidence="1">
    <location>
        <begin position="1"/>
        <end position="49"/>
    </location>
</feature>
<protein>
    <submittedName>
        <fullName evidence="2">Uncharacterized protein</fullName>
    </submittedName>
</protein>
<evidence type="ECO:0000313" key="3">
    <source>
        <dbReference type="Proteomes" id="UP000037460"/>
    </source>
</evidence>
<feature type="compositionally biased region" description="Low complexity" evidence="1">
    <location>
        <begin position="70"/>
        <end position="83"/>
    </location>
</feature>
<feature type="region of interest" description="Disordered" evidence="1">
    <location>
        <begin position="70"/>
        <end position="103"/>
    </location>
</feature>
<dbReference type="AlphaFoldDB" id="A0A0M0JUI8"/>
<gene>
    <name evidence="2" type="ORF">Ctob_006283</name>
</gene>
<sequence length="328" mass="34438">MSRNCLLHQTTTPDAQVTHPDADGSPIRPCQLTGTCPKSTEKDAPTGLGGVGPAKLTVPAPAAKPVAKPVAKPAAKKAPLALASEGDEAETAPETAPEHKGMVSSMSQHMGKSIAYTGKGCRADPNGVFVIQANGETQFIRANEQAMHGPNKPNTAKKALDLDEIDLKLHNCADCEKKGKMELRNTESAAARDRRWNQFLGENNNDDKPISLSAVVDPAVVVASSVGEPVALAPSVVPSAPIAPSVVPSEPIAPSVVPSAVKKVKTEEEYIAASSNAEATRRAFAEHEEALRMVGVINKGCKKGKIWICKGEPAEALRMAGVLNRMLS</sequence>